<dbReference type="EMBL" id="CP015136">
    <property type="protein sequence ID" value="AMY08716.1"/>
    <property type="molecule type" value="Genomic_DNA"/>
</dbReference>
<protein>
    <submittedName>
        <fullName evidence="1">Uncharacterized protein</fullName>
    </submittedName>
</protein>
<dbReference type="Proteomes" id="UP000076079">
    <property type="component" value="Chromosome"/>
</dbReference>
<evidence type="ECO:0000313" key="1">
    <source>
        <dbReference type="EMBL" id="AMY08716.1"/>
    </source>
</evidence>
<dbReference type="RefSeq" id="WP_110170533.1">
    <property type="nucleotide sequence ID" value="NZ_CP015136.1"/>
</dbReference>
<keyword evidence="2" id="KW-1185">Reference proteome</keyword>
<proteinExistence type="predicted"/>
<dbReference type="STRING" id="1855912.LuPra_01920"/>
<gene>
    <name evidence="1" type="ORF">LuPra_01920</name>
</gene>
<sequence length="219" mass="25786">MPNWTEQQLHVVGTKADIDEFMRAGYTRRGKDETDNLLHFDVLCPPERRAEQRDEQSDERIESGVVLIHFRTRTQAHFEIITAWVYPADFYAAMAAEWPTLSFACTVAGEMGDFGGLVLYVGGKFDNIVEDFHHPYDRRGHLRKVRAALKRWMAFLTSGRDCRVMPHHAWDLGSMPMNVHFDGNSWFYFSSREDMATFRKRYRCHHPERRVDGEWKRTR</sequence>
<organism evidence="1 2">
    <name type="scientific">Luteitalea pratensis</name>
    <dbReference type="NCBI Taxonomy" id="1855912"/>
    <lineage>
        <taxon>Bacteria</taxon>
        <taxon>Pseudomonadati</taxon>
        <taxon>Acidobacteriota</taxon>
        <taxon>Vicinamibacteria</taxon>
        <taxon>Vicinamibacterales</taxon>
        <taxon>Vicinamibacteraceae</taxon>
        <taxon>Luteitalea</taxon>
    </lineage>
</organism>
<accession>A0A143PJX2</accession>
<name>A0A143PJX2_LUTPR</name>
<dbReference type="AlphaFoldDB" id="A0A143PJX2"/>
<reference evidence="1 2" key="1">
    <citation type="journal article" date="2016" name="Genome Announc.">
        <title>First Complete Genome Sequence of a Subdivision 6 Acidobacterium Strain.</title>
        <authorList>
            <person name="Huang S."/>
            <person name="Vieira S."/>
            <person name="Bunk B."/>
            <person name="Riedel T."/>
            <person name="Sproer C."/>
            <person name="Overmann J."/>
        </authorList>
    </citation>
    <scope>NUCLEOTIDE SEQUENCE [LARGE SCALE GENOMIC DNA]</scope>
    <source>
        <strain evidence="2">DSM 100886 HEG_-6_39</strain>
    </source>
</reference>
<dbReference type="KEGG" id="abac:LuPra_01920"/>
<reference evidence="2" key="2">
    <citation type="submission" date="2016-04" db="EMBL/GenBank/DDBJ databases">
        <title>First Complete Genome Sequence of a Subdivision 6 Acidobacterium.</title>
        <authorList>
            <person name="Huang S."/>
            <person name="Vieira S."/>
            <person name="Bunk B."/>
            <person name="Riedel T."/>
            <person name="Sproeer C."/>
            <person name="Overmann J."/>
        </authorList>
    </citation>
    <scope>NUCLEOTIDE SEQUENCE [LARGE SCALE GENOMIC DNA]</scope>
    <source>
        <strain evidence="2">DSM 100886 HEG_-6_39</strain>
    </source>
</reference>
<evidence type="ECO:0000313" key="2">
    <source>
        <dbReference type="Proteomes" id="UP000076079"/>
    </source>
</evidence>